<dbReference type="EMBL" id="NIVS01000020">
    <property type="protein sequence ID" value="OWQ54017.1"/>
    <property type="molecule type" value="Genomic_DNA"/>
</dbReference>
<accession>A0A246HMV0</accession>
<organism evidence="1 2">
    <name type="scientific">Stenotrophomonas maltophilia</name>
    <name type="common">Pseudomonas maltophilia</name>
    <name type="synonym">Xanthomonas maltophilia</name>
    <dbReference type="NCBI Taxonomy" id="40324"/>
    <lineage>
        <taxon>Bacteria</taxon>
        <taxon>Pseudomonadati</taxon>
        <taxon>Pseudomonadota</taxon>
        <taxon>Gammaproteobacteria</taxon>
        <taxon>Lysobacterales</taxon>
        <taxon>Lysobacteraceae</taxon>
        <taxon>Stenotrophomonas</taxon>
        <taxon>Stenotrophomonas maltophilia group</taxon>
    </lineage>
</organism>
<comment type="caution">
    <text evidence="1">The sequence shown here is derived from an EMBL/GenBank/DDBJ whole genome shotgun (WGS) entry which is preliminary data.</text>
</comment>
<name>A0A246HMV0_STEMA</name>
<protein>
    <submittedName>
        <fullName evidence="1">Uncharacterized protein</fullName>
    </submittedName>
</protein>
<dbReference type="Proteomes" id="UP000198157">
    <property type="component" value="Unassembled WGS sequence"/>
</dbReference>
<proteinExistence type="predicted"/>
<dbReference type="AlphaFoldDB" id="A0A246HMV0"/>
<evidence type="ECO:0000313" key="2">
    <source>
        <dbReference type="Proteomes" id="UP000198157"/>
    </source>
</evidence>
<gene>
    <name evidence="1" type="ORF">CEE60_10185</name>
</gene>
<evidence type="ECO:0000313" key="1">
    <source>
        <dbReference type="EMBL" id="OWQ54017.1"/>
    </source>
</evidence>
<reference evidence="1 2" key="1">
    <citation type="submission" date="2017-06" db="EMBL/GenBank/DDBJ databases">
        <authorList>
            <person name="Kim H.J."/>
            <person name="Triplett B.A."/>
        </authorList>
    </citation>
    <scope>NUCLEOTIDE SEQUENCE [LARGE SCALE GENOMIC DNA]</scope>
    <source>
        <strain evidence="1 2">13146</strain>
    </source>
</reference>
<sequence length="65" mass="6851">MQFRAKLQMKMETADQPGAVTLNFVPVEAGVPQLNLTVSPADAVALAVGKVYAFTAVEDQDQATG</sequence>